<evidence type="ECO:0000313" key="3">
    <source>
        <dbReference type="Proteomes" id="UP000663874"/>
    </source>
</evidence>
<evidence type="ECO:0000256" key="1">
    <source>
        <dbReference type="SAM" id="MobiDB-lite"/>
    </source>
</evidence>
<organism evidence="2 3">
    <name type="scientific">Rotaria sordida</name>
    <dbReference type="NCBI Taxonomy" id="392033"/>
    <lineage>
        <taxon>Eukaryota</taxon>
        <taxon>Metazoa</taxon>
        <taxon>Spiralia</taxon>
        <taxon>Gnathifera</taxon>
        <taxon>Rotifera</taxon>
        <taxon>Eurotatoria</taxon>
        <taxon>Bdelloidea</taxon>
        <taxon>Philodinida</taxon>
        <taxon>Philodinidae</taxon>
        <taxon>Rotaria</taxon>
    </lineage>
</organism>
<sequence length="374" mass="43397">MTQQKIDDLFSLSSSSSTRSSKRSRINQIIPRNNRDEFDDLFETNTPTKRRCTNNNNKQLTDVFDFNEPSTSTSSTIKKNDNKNLIESRKIKRNIIDVDNENKAIDELFNNDTRKKIRRQIKHEESTDLLDMFKTKTTTNISQTISSNIDDFKIPIHSKNLITQKKKIKMFFDDSDLISLREQVKQQNDIKDYVQVKPVLVTGGEWLSKETETKTTCKTIEPSNNPTTSNDIPDDQRNLMHIQYVPLIMDDQYGSSNKKSKNSKNKSVIEKSNKKILDGKSFHKQLVLSDSTIVRKENLQSCYNALLEDLNKPRIPSTSSSNKQKKSTTSKNSHNNEIILSDEEQIDNIDFFDLPTRKEILTVYLFFFNIVYNR</sequence>
<feature type="region of interest" description="Disordered" evidence="1">
    <location>
        <begin position="313"/>
        <end position="339"/>
    </location>
</feature>
<dbReference type="EMBL" id="CAJOBE010013362">
    <property type="protein sequence ID" value="CAF4163634.1"/>
    <property type="molecule type" value="Genomic_DNA"/>
</dbReference>
<gene>
    <name evidence="2" type="ORF">FNK824_LOCUS34318</name>
</gene>
<feature type="region of interest" description="Disordered" evidence="1">
    <location>
        <begin position="1"/>
        <end position="32"/>
    </location>
</feature>
<name>A0A819YUY0_9BILA</name>
<dbReference type="Proteomes" id="UP000663874">
    <property type="component" value="Unassembled WGS sequence"/>
</dbReference>
<accession>A0A819YUY0</accession>
<reference evidence="2" key="1">
    <citation type="submission" date="2021-02" db="EMBL/GenBank/DDBJ databases">
        <authorList>
            <person name="Nowell W R."/>
        </authorList>
    </citation>
    <scope>NUCLEOTIDE SEQUENCE</scope>
</reference>
<proteinExistence type="predicted"/>
<protein>
    <submittedName>
        <fullName evidence="2">Uncharacterized protein</fullName>
    </submittedName>
</protein>
<evidence type="ECO:0000313" key="2">
    <source>
        <dbReference type="EMBL" id="CAF4163634.1"/>
    </source>
</evidence>
<feature type="compositionally biased region" description="Polar residues" evidence="1">
    <location>
        <begin position="222"/>
        <end position="231"/>
    </location>
</feature>
<comment type="caution">
    <text evidence="2">The sequence shown here is derived from an EMBL/GenBank/DDBJ whole genome shotgun (WGS) entry which is preliminary data.</text>
</comment>
<feature type="region of interest" description="Disordered" evidence="1">
    <location>
        <begin position="213"/>
        <end position="236"/>
    </location>
</feature>
<dbReference type="AlphaFoldDB" id="A0A819YUY0"/>